<dbReference type="PANTHER" id="PTHR33755">
    <property type="entry name" value="TOXIN PARE1-RELATED"/>
    <property type="match status" value="1"/>
</dbReference>
<dbReference type="PATRIC" id="fig|1123269.5.peg.4915"/>
<evidence type="ECO:0000256" key="2">
    <source>
        <dbReference type="ARBA" id="ARBA00022649"/>
    </source>
</evidence>
<keyword evidence="2" id="KW-1277">Toxin-antitoxin system</keyword>
<reference evidence="3 4" key="1">
    <citation type="submission" date="2013-07" db="EMBL/GenBank/DDBJ databases">
        <title>Completed genome of Sphingomonas sanxanigenens NX02.</title>
        <authorList>
            <person name="Ma T."/>
            <person name="Huang H."/>
            <person name="Wu M."/>
            <person name="Li X."/>
            <person name="Li G."/>
        </authorList>
    </citation>
    <scope>NUCLEOTIDE SEQUENCE [LARGE SCALE GENOMIC DNA]</scope>
    <source>
        <strain evidence="3 4">NX02</strain>
    </source>
</reference>
<name>W0AJ97_9SPHN</name>
<organism evidence="3 4">
    <name type="scientific">Sphingomonas sanxanigenens DSM 19645 = NX02</name>
    <dbReference type="NCBI Taxonomy" id="1123269"/>
    <lineage>
        <taxon>Bacteria</taxon>
        <taxon>Pseudomonadati</taxon>
        <taxon>Pseudomonadota</taxon>
        <taxon>Alphaproteobacteria</taxon>
        <taxon>Sphingomonadales</taxon>
        <taxon>Sphingomonadaceae</taxon>
        <taxon>Sphingomonas</taxon>
    </lineage>
</organism>
<proteinExistence type="inferred from homology"/>
<dbReference type="RefSeq" id="WP_025294724.1">
    <property type="nucleotide sequence ID" value="NZ_CP006644.1"/>
</dbReference>
<dbReference type="eggNOG" id="COG3668">
    <property type="taxonomic scope" value="Bacteria"/>
</dbReference>
<evidence type="ECO:0000313" key="4">
    <source>
        <dbReference type="Proteomes" id="UP000018851"/>
    </source>
</evidence>
<evidence type="ECO:0000256" key="1">
    <source>
        <dbReference type="ARBA" id="ARBA00006226"/>
    </source>
</evidence>
<dbReference type="Pfam" id="PF05016">
    <property type="entry name" value="ParE_toxin"/>
    <property type="match status" value="1"/>
</dbReference>
<gene>
    <name evidence="3" type="ORF">NX02_25075</name>
</gene>
<dbReference type="InterPro" id="IPR007712">
    <property type="entry name" value="RelE/ParE_toxin"/>
</dbReference>
<evidence type="ECO:0000313" key="3">
    <source>
        <dbReference type="EMBL" id="AHE56622.1"/>
    </source>
</evidence>
<keyword evidence="4" id="KW-1185">Reference proteome</keyword>
<sequence length="96" mass="10478">MSRARWTRKAQQDLAAIDEYYADLSPACADRVGDAAIAAGGFLARNPFAGPQIEGMNARTWRVGQAPYLLVYRPDADGVSILRIVHGSTDWQGMPI</sequence>
<dbReference type="HOGENOM" id="CLU_147162_11_4_5"/>
<evidence type="ECO:0008006" key="5">
    <source>
        <dbReference type="Google" id="ProtNLM"/>
    </source>
</evidence>
<dbReference type="Gene3D" id="3.30.2310.20">
    <property type="entry name" value="RelE-like"/>
    <property type="match status" value="1"/>
</dbReference>
<accession>W0AJ97</accession>
<dbReference type="PANTHER" id="PTHR33755:SF6">
    <property type="entry name" value="PLASMID STABILIZATION SYSTEM PROTEIN"/>
    <property type="match status" value="1"/>
</dbReference>
<dbReference type="InterPro" id="IPR035093">
    <property type="entry name" value="RelE/ParE_toxin_dom_sf"/>
</dbReference>
<dbReference type="InterPro" id="IPR051803">
    <property type="entry name" value="TA_system_RelE-like_toxin"/>
</dbReference>
<dbReference type="KEGG" id="ssan:NX02_25075"/>
<dbReference type="OrthoDB" id="7450717at2"/>
<protein>
    <recommendedName>
        <fullName evidence="5">Plasmid stabilization protein</fullName>
    </recommendedName>
</protein>
<dbReference type="STRING" id="1123269.NX02_25075"/>
<dbReference type="EMBL" id="CP006644">
    <property type="protein sequence ID" value="AHE56622.1"/>
    <property type="molecule type" value="Genomic_DNA"/>
</dbReference>
<dbReference type="Proteomes" id="UP000018851">
    <property type="component" value="Chromosome"/>
</dbReference>
<dbReference type="AlphaFoldDB" id="W0AJ97"/>
<comment type="similarity">
    <text evidence="1">Belongs to the RelE toxin family.</text>
</comment>